<dbReference type="Pfam" id="PF05700">
    <property type="entry name" value="BCAS2"/>
    <property type="match status" value="1"/>
</dbReference>
<evidence type="ECO:0008006" key="9">
    <source>
        <dbReference type="Google" id="ProtNLM"/>
    </source>
</evidence>
<comment type="subcellular location">
    <subcellularLocation>
        <location evidence="1">Nucleus</location>
    </subcellularLocation>
</comment>
<evidence type="ECO:0000256" key="5">
    <source>
        <dbReference type="ARBA" id="ARBA00023242"/>
    </source>
</evidence>
<evidence type="ECO:0000256" key="6">
    <source>
        <dbReference type="SAM" id="Coils"/>
    </source>
</evidence>
<dbReference type="InterPro" id="IPR008409">
    <property type="entry name" value="SPF27"/>
</dbReference>
<sequence length="188" mass="22725">MDFLPCLDKPAGVEYDLEVEKLIQDVLRDKNDQLHPEVQKLLSKPIIPPRSEPLYEFYRQYDDNQGWKRKRRETENVTLDKWRKRHKGVDLSRYDIETDNLESLEVVDAYLKHQCLALQNMNETMLNQWAINNDYMGRASENLQDRIDHEKRQLENLNKYRESMQRKHSPQLKSIKDSWRQQLIRNVE</sequence>
<evidence type="ECO:0000313" key="7">
    <source>
        <dbReference type="EMBL" id="GAV53464.1"/>
    </source>
</evidence>
<dbReference type="GO" id="GO:0006397">
    <property type="term" value="P:mRNA processing"/>
    <property type="evidence" value="ECO:0007669"/>
    <property type="project" value="UniProtKB-KW"/>
</dbReference>
<evidence type="ECO:0000256" key="2">
    <source>
        <dbReference type="ARBA" id="ARBA00022664"/>
    </source>
</evidence>
<dbReference type="OrthoDB" id="4059443at2759"/>
<reference evidence="7 8" key="1">
    <citation type="submission" date="2016-08" db="EMBL/GenBank/DDBJ databases">
        <title>Draft genome sequence of allopolyploid Zygosaccharomyces rouxii.</title>
        <authorList>
            <person name="Watanabe J."/>
            <person name="Uehara K."/>
            <person name="Mogi Y."/>
            <person name="Tsukioka Y."/>
        </authorList>
    </citation>
    <scope>NUCLEOTIDE SEQUENCE [LARGE SCALE GENOMIC DNA]</scope>
    <source>
        <strain evidence="7 8">NBRC 110957</strain>
    </source>
</reference>
<evidence type="ECO:0000256" key="3">
    <source>
        <dbReference type="ARBA" id="ARBA00022728"/>
    </source>
</evidence>
<dbReference type="GO" id="GO:0008380">
    <property type="term" value="P:RNA splicing"/>
    <property type="evidence" value="ECO:0007669"/>
    <property type="project" value="UniProtKB-KW"/>
</dbReference>
<protein>
    <recommendedName>
        <fullName evidence="9">Pre-mRNA-splicing factor SPF27</fullName>
    </recommendedName>
</protein>
<keyword evidence="4" id="KW-0508">mRNA splicing</keyword>
<proteinExistence type="predicted"/>
<dbReference type="AlphaFoldDB" id="A0A1Q3ACG2"/>
<dbReference type="GO" id="GO:0005681">
    <property type="term" value="C:spliceosomal complex"/>
    <property type="evidence" value="ECO:0007669"/>
    <property type="project" value="UniProtKB-KW"/>
</dbReference>
<gene>
    <name evidence="7" type="ORF">ZYGR_0AI07480</name>
</gene>
<evidence type="ECO:0000256" key="1">
    <source>
        <dbReference type="ARBA" id="ARBA00004123"/>
    </source>
</evidence>
<evidence type="ECO:0000256" key="4">
    <source>
        <dbReference type="ARBA" id="ARBA00023187"/>
    </source>
</evidence>
<dbReference type="EMBL" id="BDGX01000035">
    <property type="protein sequence ID" value="GAV53464.1"/>
    <property type="molecule type" value="Genomic_DNA"/>
</dbReference>
<feature type="coiled-coil region" evidence="6">
    <location>
        <begin position="140"/>
        <end position="167"/>
    </location>
</feature>
<organism evidence="7 8">
    <name type="scientific">Zygosaccharomyces rouxii</name>
    <dbReference type="NCBI Taxonomy" id="4956"/>
    <lineage>
        <taxon>Eukaryota</taxon>
        <taxon>Fungi</taxon>
        <taxon>Dikarya</taxon>
        <taxon>Ascomycota</taxon>
        <taxon>Saccharomycotina</taxon>
        <taxon>Saccharomycetes</taxon>
        <taxon>Saccharomycetales</taxon>
        <taxon>Saccharomycetaceae</taxon>
        <taxon>Zygosaccharomyces</taxon>
    </lineage>
</organism>
<keyword evidence="2" id="KW-0507">mRNA processing</keyword>
<comment type="caution">
    <text evidence="7">The sequence shown here is derived from an EMBL/GenBank/DDBJ whole genome shotgun (WGS) entry which is preliminary data.</text>
</comment>
<keyword evidence="3" id="KW-0747">Spliceosome</keyword>
<name>A0A1Q3ACG2_ZYGRO</name>
<accession>A0A1Q3ACG2</accession>
<dbReference type="Proteomes" id="UP000187013">
    <property type="component" value="Unassembled WGS sequence"/>
</dbReference>
<evidence type="ECO:0000313" key="8">
    <source>
        <dbReference type="Proteomes" id="UP000187013"/>
    </source>
</evidence>
<keyword evidence="5" id="KW-0539">Nucleus</keyword>
<keyword evidence="6" id="KW-0175">Coiled coil</keyword>